<evidence type="ECO:0000313" key="3">
    <source>
        <dbReference type="Proteomes" id="UP000095280"/>
    </source>
</evidence>
<organism evidence="3 4">
    <name type="scientific">Macrostomum lignano</name>
    <dbReference type="NCBI Taxonomy" id="282301"/>
    <lineage>
        <taxon>Eukaryota</taxon>
        <taxon>Metazoa</taxon>
        <taxon>Spiralia</taxon>
        <taxon>Lophotrochozoa</taxon>
        <taxon>Platyhelminthes</taxon>
        <taxon>Rhabditophora</taxon>
        <taxon>Macrostomorpha</taxon>
        <taxon>Macrostomida</taxon>
        <taxon>Macrostomidae</taxon>
        <taxon>Macrostomum</taxon>
    </lineage>
</organism>
<name>A0A1I8I8I0_9PLAT</name>
<reference evidence="4" key="1">
    <citation type="submission" date="2016-11" db="UniProtKB">
        <authorList>
            <consortium name="WormBaseParasite"/>
        </authorList>
    </citation>
    <scope>IDENTIFICATION</scope>
</reference>
<feature type="region of interest" description="Disordered" evidence="2">
    <location>
        <begin position="1"/>
        <end position="66"/>
    </location>
</feature>
<keyword evidence="3" id="KW-1185">Reference proteome</keyword>
<feature type="coiled-coil region" evidence="1">
    <location>
        <begin position="401"/>
        <end position="676"/>
    </location>
</feature>
<feature type="region of interest" description="Disordered" evidence="2">
    <location>
        <begin position="82"/>
        <end position="153"/>
    </location>
</feature>
<evidence type="ECO:0000313" key="4">
    <source>
        <dbReference type="WBParaSite" id="maker-uti_cns_0010458-snap-gene-0.3-mRNA-1"/>
    </source>
</evidence>
<dbReference type="WBParaSite" id="maker-uti_cns_0010458-snap-gene-0.3-mRNA-1">
    <property type="protein sequence ID" value="maker-uti_cns_0010458-snap-gene-0.3-mRNA-1"/>
    <property type="gene ID" value="maker-uti_cns_0010458-snap-gene-0.3"/>
</dbReference>
<sequence length="749" mass="80327">RPAAARAEVEEDDVNNPPGGAVGGGALWREVGVHRSPPRPPGGSSRLSQASGVSRVSRDSGIPDMTFEYHPVPIVLSLGQLQRSLPSGGGGGGAGAGGGVEGLSSARGTQSPPTRDPGLDGLRVEEAVGQEEEQEAADADSKKAATMGDDQSLYMESTAGVSDFDDEAESLERAKLLGQLEVLSAEAETALRQRAELAAECERLRSLAAGGPETRRELDAAQTERARLRLALEDRAAEARALSAELEAANRASADLRQQVVGLQDCLDARQETVQSLKSRLAELYVDLESGRQAREASEASSRDLAAEAAALRRAKEFYAEQLRAAQDARQTMQDELSRLQTVLAAQAEQMGGESDHLRVRLAELEAQMLSERQYWLDKLERIKAEIVEREALLEASMTERAALQEALDFKTDQLARERQAFDKLADALREAELEAERQAAALAEREAALEAAETERATLGARVAHLDGQAAAAAVELEAARAELAESARQLDSARFDGAARGAELETAQAELAEAEVQLAASREEKRALDARINELRDNMGWVQENFSKMRADLTARAAELAHAESLRADLANELALARDNLAQQEAALTAALAERDEARAQLAALAEESAGLRADLANLRAKLEAAELSAMQSQAEVGELKTALSDARRQIAELSTVQDRYAELVEAHENLRAEGASREAALAEQLAQREAAHAAESGAMTEELRQLSAALRRRAGAALEAELAKRANETGEEVAQLRRELEAAVAD</sequence>
<dbReference type="Proteomes" id="UP000095280">
    <property type="component" value="Unplaced"/>
</dbReference>
<feature type="compositionally biased region" description="Gly residues" evidence="2">
    <location>
        <begin position="87"/>
        <end position="101"/>
    </location>
</feature>
<keyword evidence="1" id="KW-0175">Coiled coil</keyword>
<feature type="compositionally biased region" description="Acidic residues" evidence="2">
    <location>
        <begin position="128"/>
        <end position="138"/>
    </location>
</feature>
<dbReference type="AlphaFoldDB" id="A0A1I8I8I0"/>
<feature type="coiled-coil region" evidence="1">
    <location>
        <begin position="173"/>
        <end position="259"/>
    </location>
</feature>
<proteinExistence type="predicted"/>
<feature type="coiled-coil region" evidence="1">
    <location>
        <begin position="722"/>
        <end position="749"/>
    </location>
</feature>
<feature type="coiled-coil region" evidence="1">
    <location>
        <begin position="309"/>
        <end position="368"/>
    </location>
</feature>
<protein>
    <submittedName>
        <fullName evidence="4">TPR_MLP1_2 domain-containing protein</fullName>
    </submittedName>
</protein>
<accession>A0A1I8I8I0</accession>
<evidence type="ECO:0000256" key="1">
    <source>
        <dbReference type="SAM" id="Coils"/>
    </source>
</evidence>
<evidence type="ECO:0000256" key="2">
    <source>
        <dbReference type="SAM" id="MobiDB-lite"/>
    </source>
</evidence>